<dbReference type="Proteomes" id="UP001054945">
    <property type="component" value="Unassembled WGS sequence"/>
</dbReference>
<organism evidence="1 2">
    <name type="scientific">Caerostris extrusa</name>
    <name type="common">Bark spider</name>
    <name type="synonym">Caerostris bankana</name>
    <dbReference type="NCBI Taxonomy" id="172846"/>
    <lineage>
        <taxon>Eukaryota</taxon>
        <taxon>Metazoa</taxon>
        <taxon>Ecdysozoa</taxon>
        <taxon>Arthropoda</taxon>
        <taxon>Chelicerata</taxon>
        <taxon>Arachnida</taxon>
        <taxon>Araneae</taxon>
        <taxon>Araneomorphae</taxon>
        <taxon>Entelegynae</taxon>
        <taxon>Araneoidea</taxon>
        <taxon>Araneidae</taxon>
        <taxon>Caerostris</taxon>
    </lineage>
</organism>
<keyword evidence="2" id="KW-1185">Reference proteome</keyword>
<gene>
    <name evidence="1" type="ORF">CEXT_502541</name>
</gene>
<evidence type="ECO:0008006" key="3">
    <source>
        <dbReference type="Google" id="ProtNLM"/>
    </source>
</evidence>
<dbReference type="AlphaFoldDB" id="A0AAV4XNH4"/>
<proteinExistence type="predicted"/>
<evidence type="ECO:0000313" key="1">
    <source>
        <dbReference type="EMBL" id="GIY95313.1"/>
    </source>
</evidence>
<name>A0AAV4XNH4_CAEEX</name>
<evidence type="ECO:0000313" key="2">
    <source>
        <dbReference type="Proteomes" id="UP001054945"/>
    </source>
</evidence>
<reference evidence="1 2" key="1">
    <citation type="submission" date="2021-06" db="EMBL/GenBank/DDBJ databases">
        <title>Caerostris extrusa draft genome.</title>
        <authorList>
            <person name="Kono N."/>
            <person name="Arakawa K."/>
        </authorList>
    </citation>
    <scope>NUCLEOTIDE SEQUENCE [LARGE SCALE GENOMIC DNA]</scope>
</reference>
<comment type="caution">
    <text evidence="1">The sequence shown here is derived from an EMBL/GenBank/DDBJ whole genome shotgun (WGS) entry which is preliminary data.</text>
</comment>
<accession>A0AAV4XNH4</accession>
<sequence length="185" mass="21197">MYNQCSPAERLSRSQKPRQGTLDSFLRALQWLTCKFGCGGERSFADLVRSSLEISPYAILQWPLYSSLRLLPEWSENKGLWRGHPRPEGRAHPPGPLLRGAARRLLPLPLDTEGGRLPALPRLAPTDLICSDNSNRMSVWRGARRKQIFVIKSNYELIRLLFEGMKPSFKLQLFILDFSLHLQEI</sequence>
<dbReference type="EMBL" id="BPLR01000505">
    <property type="protein sequence ID" value="GIY95313.1"/>
    <property type="molecule type" value="Genomic_DNA"/>
</dbReference>
<protein>
    <recommendedName>
        <fullName evidence="3">Maturase K</fullName>
    </recommendedName>
</protein>